<dbReference type="InterPro" id="IPR056091">
    <property type="entry name" value="DUF7674"/>
</dbReference>
<accession>A0A2G1VXR0</accession>
<dbReference type="AlphaFoldDB" id="A0A2G1VXR0"/>
<keyword evidence="3" id="KW-1185">Reference proteome</keyword>
<evidence type="ECO:0000313" key="3">
    <source>
        <dbReference type="Proteomes" id="UP000225740"/>
    </source>
</evidence>
<comment type="caution">
    <text evidence="2">The sequence shown here is derived from an EMBL/GenBank/DDBJ whole genome shotgun (WGS) entry which is preliminary data.</text>
</comment>
<sequence>MAFRTAFLEWALERFPDLAAEFVGESAKMRVHIAFSRFYHATQNAIDDGDSELVKAYFQIADRVLAHAHPEMRSLFHVVFVEHLKFDDGRKSRSWALGQLSARLRNEFTSSLGCSEEVLAKLN</sequence>
<dbReference type="Proteomes" id="UP000225740">
    <property type="component" value="Unassembled WGS sequence"/>
</dbReference>
<evidence type="ECO:0000259" key="1">
    <source>
        <dbReference type="Pfam" id="PF24722"/>
    </source>
</evidence>
<reference evidence="2 3" key="1">
    <citation type="submission" date="2017-06" db="EMBL/GenBank/DDBJ databases">
        <title>Description of Rhodopirellula bahusiensis sp. nov.</title>
        <authorList>
            <person name="Kizina J."/>
            <person name="Harder J."/>
        </authorList>
    </citation>
    <scope>NUCLEOTIDE SEQUENCE [LARGE SCALE GENOMIC DNA]</scope>
    <source>
        <strain evidence="2 3">SWK21</strain>
    </source>
</reference>
<protein>
    <recommendedName>
        <fullName evidence="1">DUF7674 domain-containing protein</fullName>
    </recommendedName>
</protein>
<dbReference type="EMBL" id="NIZW01000046">
    <property type="protein sequence ID" value="PHQ31535.1"/>
    <property type="molecule type" value="Genomic_DNA"/>
</dbReference>
<organism evidence="2 3">
    <name type="scientific">Rhodopirellula bahusiensis</name>
    <dbReference type="NCBI Taxonomy" id="2014065"/>
    <lineage>
        <taxon>Bacteria</taxon>
        <taxon>Pseudomonadati</taxon>
        <taxon>Planctomycetota</taxon>
        <taxon>Planctomycetia</taxon>
        <taxon>Pirellulales</taxon>
        <taxon>Pirellulaceae</taxon>
        <taxon>Rhodopirellula</taxon>
    </lineage>
</organism>
<evidence type="ECO:0000313" key="2">
    <source>
        <dbReference type="EMBL" id="PHQ31535.1"/>
    </source>
</evidence>
<proteinExistence type="predicted"/>
<feature type="domain" description="DUF7674" evidence="1">
    <location>
        <begin position="10"/>
        <end position="109"/>
    </location>
</feature>
<dbReference type="Pfam" id="PF24722">
    <property type="entry name" value="DUF7674"/>
    <property type="match status" value="1"/>
</dbReference>
<name>A0A2G1VXR0_9BACT</name>
<gene>
    <name evidence="2" type="ORF">CEE69_30410</name>
</gene>